<evidence type="ECO:0000313" key="1">
    <source>
        <dbReference type="EMBL" id="GAH25436.1"/>
    </source>
</evidence>
<name>X1DWP2_9ZZZZ</name>
<accession>X1DWP2</accession>
<reference evidence="1" key="1">
    <citation type="journal article" date="2014" name="Front. Microbiol.">
        <title>High frequency of phylogenetically diverse reductive dehalogenase-homologous genes in deep subseafloor sedimentary metagenomes.</title>
        <authorList>
            <person name="Kawai M."/>
            <person name="Futagami T."/>
            <person name="Toyoda A."/>
            <person name="Takaki Y."/>
            <person name="Nishi S."/>
            <person name="Hori S."/>
            <person name="Arai W."/>
            <person name="Tsubouchi T."/>
            <person name="Morono Y."/>
            <person name="Uchiyama I."/>
            <person name="Ito T."/>
            <person name="Fujiyama A."/>
            <person name="Inagaki F."/>
            <person name="Takami H."/>
        </authorList>
    </citation>
    <scope>NUCLEOTIDE SEQUENCE</scope>
    <source>
        <strain evidence="1">Expedition CK06-06</strain>
    </source>
</reference>
<gene>
    <name evidence="1" type="ORF">S01H4_66639</name>
</gene>
<proteinExistence type="predicted"/>
<comment type="caution">
    <text evidence="1">The sequence shown here is derived from an EMBL/GenBank/DDBJ whole genome shotgun (WGS) entry which is preliminary data.</text>
</comment>
<organism evidence="1">
    <name type="scientific">marine sediment metagenome</name>
    <dbReference type="NCBI Taxonomy" id="412755"/>
    <lineage>
        <taxon>unclassified sequences</taxon>
        <taxon>metagenomes</taxon>
        <taxon>ecological metagenomes</taxon>
    </lineage>
</organism>
<sequence>MNYGTQAPHYIGINFEQLGFAVNSQASDVVEGINA</sequence>
<dbReference type="EMBL" id="BART01041387">
    <property type="protein sequence ID" value="GAH25436.1"/>
    <property type="molecule type" value="Genomic_DNA"/>
</dbReference>
<dbReference type="AlphaFoldDB" id="X1DWP2"/>
<feature type="non-terminal residue" evidence="1">
    <location>
        <position position="35"/>
    </location>
</feature>
<protein>
    <submittedName>
        <fullName evidence="1">Uncharacterized protein</fullName>
    </submittedName>
</protein>